<evidence type="ECO:0000313" key="6">
    <source>
        <dbReference type="EMBL" id="TDE53213.1"/>
    </source>
</evidence>
<name>A0A4R5FL23_9ACTN</name>
<reference evidence="6 7" key="1">
    <citation type="submission" date="2019-03" db="EMBL/GenBank/DDBJ databases">
        <title>Draft genome sequences of novel Actinobacteria.</title>
        <authorList>
            <person name="Sahin N."/>
            <person name="Ay H."/>
            <person name="Saygin H."/>
        </authorList>
    </citation>
    <scope>NUCLEOTIDE SEQUENCE [LARGE SCALE GENOMIC DNA]</scope>
    <source>
        <strain evidence="6 7">6K102</strain>
    </source>
</reference>
<gene>
    <name evidence="6" type="ORF">E1295_17080</name>
</gene>
<dbReference type="CDD" id="cd00090">
    <property type="entry name" value="HTH_ARSR"/>
    <property type="match status" value="1"/>
</dbReference>
<evidence type="ECO:0000256" key="1">
    <source>
        <dbReference type="ARBA" id="ARBA00023015"/>
    </source>
</evidence>
<evidence type="ECO:0000259" key="5">
    <source>
        <dbReference type="PROSITE" id="PS50995"/>
    </source>
</evidence>
<dbReference type="Gene3D" id="1.10.10.10">
    <property type="entry name" value="Winged helix-like DNA-binding domain superfamily/Winged helix DNA-binding domain"/>
    <property type="match status" value="1"/>
</dbReference>
<proteinExistence type="predicted"/>
<accession>A0A4R5FL23</accession>
<keyword evidence="2" id="KW-0238">DNA-binding</keyword>
<feature type="region of interest" description="Disordered" evidence="4">
    <location>
        <begin position="145"/>
        <end position="165"/>
    </location>
</feature>
<comment type="caution">
    <text evidence="6">The sequence shown here is derived from an EMBL/GenBank/DDBJ whole genome shotgun (WGS) entry which is preliminary data.</text>
</comment>
<dbReference type="InterPro" id="IPR036390">
    <property type="entry name" value="WH_DNA-bd_sf"/>
</dbReference>
<organism evidence="6 7">
    <name type="scientific">Nonomuraea mesophila</name>
    <dbReference type="NCBI Taxonomy" id="2530382"/>
    <lineage>
        <taxon>Bacteria</taxon>
        <taxon>Bacillati</taxon>
        <taxon>Actinomycetota</taxon>
        <taxon>Actinomycetes</taxon>
        <taxon>Streptosporangiales</taxon>
        <taxon>Streptosporangiaceae</taxon>
        <taxon>Nonomuraea</taxon>
    </lineage>
</organism>
<dbReference type="EMBL" id="SMLD01000038">
    <property type="protein sequence ID" value="TDE53213.1"/>
    <property type="molecule type" value="Genomic_DNA"/>
</dbReference>
<keyword evidence="7" id="KW-1185">Reference proteome</keyword>
<dbReference type="PRINTS" id="PR00598">
    <property type="entry name" value="HTHMARR"/>
</dbReference>
<dbReference type="SUPFAM" id="SSF46785">
    <property type="entry name" value="Winged helix' DNA-binding domain"/>
    <property type="match status" value="1"/>
</dbReference>
<keyword evidence="1" id="KW-0805">Transcription regulation</keyword>
<dbReference type="InterPro" id="IPR036388">
    <property type="entry name" value="WH-like_DNA-bd_sf"/>
</dbReference>
<evidence type="ECO:0000256" key="2">
    <source>
        <dbReference type="ARBA" id="ARBA00023125"/>
    </source>
</evidence>
<protein>
    <submittedName>
        <fullName evidence="6">MarR family transcriptional regulator</fullName>
    </submittedName>
</protein>
<feature type="compositionally biased region" description="Basic and acidic residues" evidence="4">
    <location>
        <begin position="146"/>
        <end position="159"/>
    </location>
</feature>
<dbReference type="GO" id="GO:0003677">
    <property type="term" value="F:DNA binding"/>
    <property type="evidence" value="ECO:0007669"/>
    <property type="project" value="UniProtKB-KW"/>
</dbReference>
<dbReference type="Proteomes" id="UP000295136">
    <property type="component" value="Unassembled WGS sequence"/>
</dbReference>
<dbReference type="SMART" id="SM00347">
    <property type="entry name" value="HTH_MARR"/>
    <property type="match status" value="1"/>
</dbReference>
<feature type="domain" description="HTH marR-type" evidence="5">
    <location>
        <begin position="12"/>
        <end position="144"/>
    </location>
</feature>
<dbReference type="Pfam" id="PF01047">
    <property type="entry name" value="MarR"/>
    <property type="match status" value="1"/>
</dbReference>
<dbReference type="PANTHER" id="PTHR42756:SF1">
    <property type="entry name" value="TRANSCRIPTIONAL REPRESSOR OF EMRAB OPERON"/>
    <property type="match status" value="1"/>
</dbReference>
<dbReference type="PROSITE" id="PS50995">
    <property type="entry name" value="HTH_MARR_2"/>
    <property type="match status" value="1"/>
</dbReference>
<evidence type="ECO:0000313" key="7">
    <source>
        <dbReference type="Proteomes" id="UP000295136"/>
    </source>
</evidence>
<dbReference type="PANTHER" id="PTHR42756">
    <property type="entry name" value="TRANSCRIPTIONAL REGULATOR, MARR"/>
    <property type="match status" value="1"/>
</dbReference>
<evidence type="ECO:0000256" key="3">
    <source>
        <dbReference type="ARBA" id="ARBA00023163"/>
    </source>
</evidence>
<sequence length="165" mass="18477">MTNTPPPHAARAGHLSFAIFALARAHRAAAAAMLRALGLHPGQELLLMQLFERDGQTQSELLDSVGLDHSTVSKSLRRMQEAGLVTRRPNEDDRRALNVWLTDRGQAMREPIEAMWARLEEISTRDLDDQAISSFIVTARTIEQSVNDRGRKEPHRTSRETQGTT</sequence>
<dbReference type="InterPro" id="IPR011991">
    <property type="entry name" value="ArsR-like_HTH"/>
</dbReference>
<evidence type="ECO:0000256" key="4">
    <source>
        <dbReference type="SAM" id="MobiDB-lite"/>
    </source>
</evidence>
<dbReference type="GO" id="GO:0003700">
    <property type="term" value="F:DNA-binding transcription factor activity"/>
    <property type="evidence" value="ECO:0007669"/>
    <property type="project" value="InterPro"/>
</dbReference>
<dbReference type="InterPro" id="IPR000835">
    <property type="entry name" value="HTH_MarR-typ"/>
</dbReference>
<dbReference type="RefSeq" id="WP_132631281.1">
    <property type="nucleotide sequence ID" value="NZ_SMLD01000038.1"/>
</dbReference>
<keyword evidence="3" id="KW-0804">Transcription</keyword>
<dbReference type="AlphaFoldDB" id="A0A4R5FL23"/>